<sequence>MCPNLFTYLSIVKPLRMEFNKLLIRKQSFTFIVFDSVFSYWFKPETLSVKTHYAKRYPKLLAYLSIVKPLRMEFDKLLIREQAFTVFSYWFKPEPISVNTHCL</sequence>
<dbReference type="EMBL" id="BARS01046996">
    <property type="protein sequence ID" value="GAG35250.1"/>
    <property type="molecule type" value="Genomic_DNA"/>
</dbReference>
<reference evidence="1" key="1">
    <citation type="journal article" date="2014" name="Front. Microbiol.">
        <title>High frequency of phylogenetically diverse reductive dehalogenase-homologous genes in deep subseafloor sedimentary metagenomes.</title>
        <authorList>
            <person name="Kawai M."/>
            <person name="Futagami T."/>
            <person name="Toyoda A."/>
            <person name="Takaki Y."/>
            <person name="Nishi S."/>
            <person name="Hori S."/>
            <person name="Arai W."/>
            <person name="Tsubouchi T."/>
            <person name="Morono Y."/>
            <person name="Uchiyama I."/>
            <person name="Ito T."/>
            <person name="Fujiyama A."/>
            <person name="Inagaki F."/>
            <person name="Takami H."/>
        </authorList>
    </citation>
    <scope>NUCLEOTIDE SEQUENCE</scope>
    <source>
        <strain evidence="1">Expedition CK06-06</strain>
    </source>
</reference>
<organism evidence="1">
    <name type="scientific">marine sediment metagenome</name>
    <dbReference type="NCBI Taxonomy" id="412755"/>
    <lineage>
        <taxon>unclassified sequences</taxon>
        <taxon>metagenomes</taxon>
        <taxon>ecological metagenomes</taxon>
    </lineage>
</organism>
<evidence type="ECO:0000313" key="1">
    <source>
        <dbReference type="EMBL" id="GAG35250.1"/>
    </source>
</evidence>
<comment type="caution">
    <text evidence="1">The sequence shown here is derived from an EMBL/GenBank/DDBJ whole genome shotgun (WGS) entry which is preliminary data.</text>
</comment>
<proteinExistence type="predicted"/>
<dbReference type="AlphaFoldDB" id="X0WX19"/>
<accession>X0WX19</accession>
<protein>
    <submittedName>
        <fullName evidence="1">Uncharacterized protein</fullName>
    </submittedName>
</protein>
<gene>
    <name evidence="1" type="ORF">S01H1_70657</name>
</gene>
<name>X0WX19_9ZZZZ</name>